<organism evidence="2 3">
    <name type="scientific">Wickerhamomyces pijperi</name>
    <name type="common">Yeast</name>
    <name type="synonym">Pichia pijperi</name>
    <dbReference type="NCBI Taxonomy" id="599730"/>
    <lineage>
        <taxon>Eukaryota</taxon>
        <taxon>Fungi</taxon>
        <taxon>Dikarya</taxon>
        <taxon>Ascomycota</taxon>
        <taxon>Saccharomycotina</taxon>
        <taxon>Saccharomycetes</taxon>
        <taxon>Phaffomycetales</taxon>
        <taxon>Wickerhamomycetaceae</taxon>
        <taxon>Wickerhamomyces</taxon>
    </lineage>
</organism>
<keyword evidence="1" id="KW-1133">Transmembrane helix</keyword>
<feature type="transmembrane region" description="Helical" evidence="1">
    <location>
        <begin position="87"/>
        <end position="108"/>
    </location>
</feature>
<dbReference type="AlphaFoldDB" id="A0A9P8TSF9"/>
<name>A0A9P8TSF9_WICPI</name>
<keyword evidence="3" id="KW-1185">Reference proteome</keyword>
<gene>
    <name evidence="2" type="ORF">WICPIJ_000529</name>
</gene>
<proteinExistence type="predicted"/>
<dbReference type="EMBL" id="JAEUBG010000334">
    <property type="protein sequence ID" value="KAH3688491.1"/>
    <property type="molecule type" value="Genomic_DNA"/>
</dbReference>
<comment type="caution">
    <text evidence="2">The sequence shown here is derived from an EMBL/GenBank/DDBJ whole genome shotgun (WGS) entry which is preliminary data.</text>
</comment>
<reference evidence="2" key="2">
    <citation type="submission" date="2021-01" db="EMBL/GenBank/DDBJ databases">
        <authorList>
            <person name="Schikora-Tamarit M.A."/>
        </authorList>
    </citation>
    <scope>NUCLEOTIDE SEQUENCE</scope>
    <source>
        <strain evidence="2">CBS2887</strain>
    </source>
</reference>
<accession>A0A9P8TSF9</accession>
<evidence type="ECO:0000313" key="2">
    <source>
        <dbReference type="EMBL" id="KAH3688491.1"/>
    </source>
</evidence>
<keyword evidence="1" id="KW-0812">Transmembrane</keyword>
<keyword evidence="1" id="KW-0472">Membrane</keyword>
<dbReference type="Proteomes" id="UP000774326">
    <property type="component" value="Unassembled WGS sequence"/>
</dbReference>
<sequence length="113" mass="12095">MMSYSLQTATRDSPSASGSCSMTAAEALATVVANEKNEPGVVMLKKKHGVMAMTAKPSIKLQAENILALPTFILIPARGPGLKITRFLNLSSAISFSTKALILVFLLVRFGRR</sequence>
<reference evidence="2" key="1">
    <citation type="journal article" date="2021" name="Open Biol.">
        <title>Shared evolutionary footprints suggest mitochondrial oxidative damage underlies multiple complex I losses in fungi.</title>
        <authorList>
            <person name="Schikora-Tamarit M.A."/>
            <person name="Marcet-Houben M."/>
            <person name="Nosek J."/>
            <person name="Gabaldon T."/>
        </authorList>
    </citation>
    <scope>NUCLEOTIDE SEQUENCE</scope>
    <source>
        <strain evidence="2">CBS2887</strain>
    </source>
</reference>
<protein>
    <submittedName>
        <fullName evidence="2">Uncharacterized protein</fullName>
    </submittedName>
</protein>
<evidence type="ECO:0000313" key="3">
    <source>
        <dbReference type="Proteomes" id="UP000774326"/>
    </source>
</evidence>
<evidence type="ECO:0000256" key="1">
    <source>
        <dbReference type="SAM" id="Phobius"/>
    </source>
</evidence>